<name>A0A5C6MTT6_9TELE</name>
<reference evidence="1 2" key="1">
    <citation type="submission" date="2019-04" db="EMBL/GenBank/DDBJ databases">
        <title>Chromosome genome assembly for Takifugu flavidus.</title>
        <authorList>
            <person name="Xiao S."/>
        </authorList>
    </citation>
    <scope>NUCLEOTIDE SEQUENCE [LARGE SCALE GENOMIC DNA]</scope>
    <source>
        <strain evidence="1">HTHZ2018</strain>
        <tissue evidence="1">Muscle</tissue>
    </source>
</reference>
<dbReference type="Gene3D" id="1.20.1050.40">
    <property type="entry name" value="Endopeptidase. Chain P, domain 1"/>
    <property type="match status" value="1"/>
</dbReference>
<evidence type="ECO:0000313" key="1">
    <source>
        <dbReference type="EMBL" id="TWW58383.1"/>
    </source>
</evidence>
<dbReference type="Proteomes" id="UP000324091">
    <property type="component" value="Chromosome 7"/>
</dbReference>
<accession>A0A5C6MTT6</accession>
<organism evidence="1 2">
    <name type="scientific">Takifugu flavidus</name>
    <name type="common">sansaifugu</name>
    <dbReference type="NCBI Taxonomy" id="433684"/>
    <lineage>
        <taxon>Eukaryota</taxon>
        <taxon>Metazoa</taxon>
        <taxon>Chordata</taxon>
        <taxon>Craniata</taxon>
        <taxon>Vertebrata</taxon>
        <taxon>Euteleostomi</taxon>
        <taxon>Actinopterygii</taxon>
        <taxon>Neopterygii</taxon>
        <taxon>Teleostei</taxon>
        <taxon>Neoteleostei</taxon>
        <taxon>Acanthomorphata</taxon>
        <taxon>Eupercaria</taxon>
        <taxon>Tetraodontiformes</taxon>
        <taxon>Tetradontoidea</taxon>
        <taxon>Tetraodontidae</taxon>
        <taxon>Takifugu</taxon>
    </lineage>
</organism>
<sequence length="92" mass="10063">MGPTGQVVFGNPAPVCSVNRLRWDLSPDQISQLANELIRDTKKVYDGVGALALDGVTFENTLKALADVEVEYTGELAWARRDAVLDPRVLVH</sequence>
<dbReference type="EMBL" id="RHFK02000020">
    <property type="protein sequence ID" value="TWW58383.1"/>
    <property type="molecule type" value="Genomic_DNA"/>
</dbReference>
<evidence type="ECO:0000313" key="2">
    <source>
        <dbReference type="Proteomes" id="UP000324091"/>
    </source>
</evidence>
<proteinExistence type="predicted"/>
<dbReference type="AlphaFoldDB" id="A0A5C6MTT6"/>
<comment type="caution">
    <text evidence="1">The sequence shown here is derived from an EMBL/GenBank/DDBJ whole genome shotgun (WGS) entry which is preliminary data.</text>
</comment>
<protein>
    <submittedName>
        <fullName evidence="1">Thimet oligopeptidase</fullName>
    </submittedName>
</protein>
<gene>
    <name evidence="1" type="ORF">D4764_07G0011020</name>
</gene>
<keyword evidence="2" id="KW-1185">Reference proteome</keyword>
<dbReference type="InterPro" id="IPR024080">
    <property type="entry name" value="Neurolysin/TOP_N"/>
</dbReference>